<gene>
    <name evidence="2" type="ORF">METZ01_LOCUS298264</name>
</gene>
<keyword evidence="1" id="KW-1133">Transmembrane helix</keyword>
<proteinExistence type="predicted"/>
<keyword evidence="1" id="KW-0472">Membrane</keyword>
<feature type="non-terminal residue" evidence="2">
    <location>
        <position position="1"/>
    </location>
</feature>
<evidence type="ECO:0000256" key="1">
    <source>
        <dbReference type="SAM" id="Phobius"/>
    </source>
</evidence>
<organism evidence="2">
    <name type="scientific">marine metagenome</name>
    <dbReference type="NCBI Taxonomy" id="408172"/>
    <lineage>
        <taxon>unclassified sequences</taxon>
        <taxon>metagenomes</taxon>
        <taxon>ecological metagenomes</taxon>
    </lineage>
</organism>
<evidence type="ECO:0000313" key="2">
    <source>
        <dbReference type="EMBL" id="SVC45410.1"/>
    </source>
</evidence>
<evidence type="ECO:0008006" key="3">
    <source>
        <dbReference type="Google" id="ProtNLM"/>
    </source>
</evidence>
<reference evidence="2" key="1">
    <citation type="submission" date="2018-05" db="EMBL/GenBank/DDBJ databases">
        <authorList>
            <person name="Lanie J.A."/>
            <person name="Ng W.-L."/>
            <person name="Kazmierczak K.M."/>
            <person name="Andrzejewski T.M."/>
            <person name="Davidsen T.M."/>
            <person name="Wayne K.J."/>
            <person name="Tettelin H."/>
            <person name="Glass J.I."/>
            <person name="Rusch D."/>
            <person name="Podicherti R."/>
            <person name="Tsui H.-C.T."/>
            <person name="Winkler M.E."/>
        </authorList>
    </citation>
    <scope>NUCLEOTIDE SEQUENCE</scope>
</reference>
<feature type="non-terminal residue" evidence="2">
    <location>
        <position position="326"/>
    </location>
</feature>
<dbReference type="AlphaFoldDB" id="A0A382M9S7"/>
<keyword evidence="1" id="KW-0812">Transmembrane</keyword>
<feature type="transmembrane region" description="Helical" evidence="1">
    <location>
        <begin position="17"/>
        <end position="36"/>
    </location>
</feature>
<accession>A0A382M9S7</accession>
<name>A0A382M9S7_9ZZZZ</name>
<sequence length="326" mass="34678">VSNDSKTRVRKRRWWRWPLRVCVVLLLVIAGAALYLNQAGLPGFAKRSLQARLAKRGVRLDFEWLRMDWNGAWRAGQLRLGQADAGGSIGVTVNGSVVRPDYGALLAGRDAVRDFSLTGLQFEAQLADGGTNLPPLRISFPEGELRLARSGALTAKNLKGDVMGVSVDAALSVANAMAPFAAREPRAEPLTAKGLSEKLKPFKARLAGLAKRRETLSFRDKPSFELRLDGDANRPREMQGRFSLQAGGATMPSGSLEALAVELNLGTPEGITGLLRITGLVSPSATIGSATATVNAPQSATNAIPERVGFKLSLGQVTAAKAAVES</sequence>
<dbReference type="EMBL" id="UINC01092106">
    <property type="protein sequence ID" value="SVC45410.1"/>
    <property type="molecule type" value="Genomic_DNA"/>
</dbReference>
<protein>
    <recommendedName>
        <fullName evidence="3">AsmA-like C-terminal domain-containing protein</fullName>
    </recommendedName>
</protein>